<evidence type="ECO:0000313" key="5">
    <source>
        <dbReference type="EMBL" id="KPG10550.1"/>
    </source>
</evidence>
<keyword evidence="8" id="KW-1185">Reference proteome</keyword>
<name>A0A7V8RWQ4_9MYCO</name>
<dbReference type="InterPro" id="IPR024516">
    <property type="entry name" value="Mce_C"/>
</dbReference>
<feature type="domain" description="Mammalian cell entry C-terminal" evidence="4">
    <location>
        <begin position="121"/>
        <end position="304"/>
    </location>
</feature>
<keyword evidence="2" id="KW-0472">Membrane</keyword>
<dbReference type="NCBIfam" id="TIGR00996">
    <property type="entry name" value="Mtu_fam_mce"/>
    <property type="match status" value="1"/>
</dbReference>
<feature type="transmembrane region" description="Helical" evidence="2">
    <location>
        <begin position="12"/>
        <end position="31"/>
    </location>
</feature>
<feature type="region of interest" description="Disordered" evidence="1">
    <location>
        <begin position="393"/>
        <end position="510"/>
    </location>
</feature>
<dbReference type="Pfam" id="PF02470">
    <property type="entry name" value="MlaD"/>
    <property type="match status" value="1"/>
</dbReference>
<accession>A0A7V8RWQ4</accession>
<proteinExistence type="predicted"/>
<dbReference type="EMBL" id="LJFO01000007">
    <property type="protein sequence ID" value="KPG10550.1"/>
    <property type="molecule type" value="Genomic_DNA"/>
</dbReference>
<evidence type="ECO:0000313" key="8">
    <source>
        <dbReference type="Proteomes" id="UP000037962"/>
    </source>
</evidence>
<dbReference type="AlphaFoldDB" id="A0A7V8RWQ4"/>
<gene>
    <name evidence="5" type="ORF">AN908_14540</name>
    <name evidence="6" type="ORF">AN912_04540</name>
</gene>
<keyword evidence="2" id="KW-1133">Transmembrane helix</keyword>
<protein>
    <submittedName>
        <fullName evidence="5">Mammalian cell entry protein</fullName>
    </submittedName>
</protein>
<comment type="caution">
    <text evidence="5">The sequence shown here is derived from an EMBL/GenBank/DDBJ whole genome shotgun (WGS) entry which is preliminary data.</text>
</comment>
<dbReference type="InterPro" id="IPR005693">
    <property type="entry name" value="Mce"/>
</dbReference>
<dbReference type="Pfam" id="PF11887">
    <property type="entry name" value="Mce4_CUP1"/>
    <property type="match status" value="1"/>
</dbReference>
<keyword evidence="2" id="KW-0812">Transmembrane</keyword>
<evidence type="ECO:0000313" key="6">
    <source>
        <dbReference type="EMBL" id="KPG36312.1"/>
    </source>
</evidence>
<dbReference type="InterPro" id="IPR003399">
    <property type="entry name" value="Mce/MlaD"/>
</dbReference>
<evidence type="ECO:0000259" key="3">
    <source>
        <dbReference type="Pfam" id="PF02470"/>
    </source>
</evidence>
<evidence type="ECO:0000256" key="2">
    <source>
        <dbReference type="SAM" id="Phobius"/>
    </source>
</evidence>
<dbReference type="Proteomes" id="UP000037962">
    <property type="component" value="Unassembled WGS sequence"/>
</dbReference>
<reference evidence="7 8" key="1">
    <citation type="submission" date="2015-09" db="EMBL/GenBank/DDBJ databases">
        <title>Genome Sequences of Mycobacterium immunogenum Isolates, Recuperated from a Chloraminated Drinking Water Distribution System Simulator Subjected to Episodes of Nitrification.</title>
        <authorList>
            <person name="Gomez-Alvarez V."/>
            <person name="Revetta R.P."/>
        </authorList>
    </citation>
    <scope>NUCLEOTIDE SEQUENCE [LARGE SCALE GENOMIC DNA]</scope>
    <source>
        <strain evidence="5 7">H008</strain>
        <strain evidence="6 8">H076</strain>
    </source>
</reference>
<dbReference type="GO" id="GO:0005576">
    <property type="term" value="C:extracellular region"/>
    <property type="evidence" value="ECO:0007669"/>
    <property type="project" value="TreeGrafter"/>
</dbReference>
<dbReference type="PANTHER" id="PTHR33371">
    <property type="entry name" value="INTERMEMBRANE PHOSPHOLIPID TRANSPORT SYSTEM BINDING PROTEIN MLAD-RELATED"/>
    <property type="match status" value="1"/>
</dbReference>
<evidence type="ECO:0000256" key="1">
    <source>
        <dbReference type="SAM" id="MobiDB-lite"/>
    </source>
</evidence>
<feature type="compositionally biased region" description="Low complexity" evidence="1">
    <location>
        <begin position="450"/>
        <end position="460"/>
    </location>
</feature>
<dbReference type="PANTHER" id="PTHR33371:SF16">
    <property type="entry name" value="MCE-FAMILY PROTEIN MCE3F"/>
    <property type="match status" value="1"/>
</dbReference>
<organism evidence="5 7">
    <name type="scientific">Mycobacteroides immunogenum</name>
    <dbReference type="NCBI Taxonomy" id="83262"/>
    <lineage>
        <taxon>Bacteria</taxon>
        <taxon>Bacillati</taxon>
        <taxon>Actinomycetota</taxon>
        <taxon>Actinomycetes</taxon>
        <taxon>Mycobacteriales</taxon>
        <taxon>Mycobacteriaceae</taxon>
        <taxon>Mycobacteroides</taxon>
    </lineage>
</organism>
<evidence type="ECO:0000259" key="4">
    <source>
        <dbReference type="Pfam" id="PF11887"/>
    </source>
</evidence>
<dbReference type="EMBL" id="LJFS01000004">
    <property type="protein sequence ID" value="KPG36312.1"/>
    <property type="molecule type" value="Genomic_DNA"/>
</dbReference>
<dbReference type="InterPro" id="IPR052336">
    <property type="entry name" value="MlaD_Phospholipid_Transporter"/>
</dbReference>
<feature type="compositionally biased region" description="Pro residues" evidence="1">
    <location>
        <begin position="420"/>
        <end position="449"/>
    </location>
</feature>
<feature type="domain" description="Mce/MlaD" evidence="3">
    <location>
        <begin position="40"/>
        <end position="114"/>
    </location>
</feature>
<sequence>MMEKLIKIQLAIFAAVTVISVALMAIFYLRVPTALGIGKHDVKAQFVASGGLYQNANVTFRGVQIGRVTDVELTPEGVTANMRLNDNVKVPGNVLAAVKSVSAIGEQYVDLTPPPTGAAGVLRQGDVIGSDRTSIPTDVSTLLRQADGLVNTVADTRLREVLAEAFKAFNGSGQELSRLIDSSRLLIQEANTDYDSTTKLIDQVGPLLDAQIRSGDNIRGSVSSLGALTEHFAKADPQLRQFLTVAPGAAEAASQLFAGIRPSFPVLAASLANLGRVGVIYNKSIEQSLVLLPALFAAILTVAGGEPMDEGAKLDFRLNLGDPPPCLTGFVPAPLMRTPADETLRELPRDMYCKTAQNDPSAVRGARNYPCQEFPGKRAPTIQLCRDPRGYVPIGSNPWRGPPAPYDTPVEDPRNILPPNKFPNIPPGVEPDPGTPTLPPPPSPVPEAPPVGAGAMPVAAKSGQPATRAYDPKNGVFLDANNQPSVYAPALDRGSEAETWSDLMLGPKPV</sequence>
<evidence type="ECO:0000313" key="7">
    <source>
        <dbReference type="Proteomes" id="UP000037843"/>
    </source>
</evidence>
<dbReference type="Proteomes" id="UP000037843">
    <property type="component" value="Unassembled WGS sequence"/>
</dbReference>